<organism evidence="3 4">
    <name type="scientific">Candidatus Magnetoglobus multicellularis str. Araruama</name>
    <dbReference type="NCBI Taxonomy" id="890399"/>
    <lineage>
        <taxon>Bacteria</taxon>
        <taxon>Pseudomonadati</taxon>
        <taxon>Thermodesulfobacteriota</taxon>
        <taxon>Desulfobacteria</taxon>
        <taxon>Desulfobacterales</taxon>
        <taxon>Desulfobacteraceae</taxon>
        <taxon>Candidatus Magnetoglobus</taxon>
    </lineage>
</organism>
<accession>A0A1V1NWQ6</accession>
<evidence type="ECO:0000256" key="1">
    <source>
        <dbReference type="SAM" id="MobiDB-lite"/>
    </source>
</evidence>
<evidence type="ECO:0000259" key="2">
    <source>
        <dbReference type="Pfam" id="PF19999"/>
    </source>
</evidence>
<evidence type="ECO:0000313" key="4">
    <source>
        <dbReference type="Proteomes" id="UP000189670"/>
    </source>
</evidence>
<dbReference type="AlphaFoldDB" id="A0A1V1NWQ6"/>
<proteinExistence type="predicted"/>
<feature type="region of interest" description="Disordered" evidence="1">
    <location>
        <begin position="63"/>
        <end position="89"/>
    </location>
</feature>
<protein>
    <recommendedName>
        <fullName evidence="2">FtsH ternary system domain-containing protein</fullName>
    </recommendedName>
</protein>
<dbReference type="Proteomes" id="UP000189670">
    <property type="component" value="Unassembled WGS sequence"/>
</dbReference>
<evidence type="ECO:0000313" key="3">
    <source>
        <dbReference type="EMBL" id="ETR67027.1"/>
    </source>
</evidence>
<name>A0A1V1NWQ6_9BACT</name>
<reference evidence="4" key="1">
    <citation type="submission" date="2012-11" db="EMBL/GenBank/DDBJ databases">
        <authorList>
            <person name="Lucero-Rivera Y.E."/>
            <person name="Tovar-Ramirez D."/>
        </authorList>
    </citation>
    <scope>NUCLEOTIDE SEQUENCE [LARGE SCALE GENOMIC DNA]</scope>
    <source>
        <strain evidence="4">Araruama</strain>
    </source>
</reference>
<dbReference type="EMBL" id="ATBP01001598">
    <property type="protein sequence ID" value="ETR67027.1"/>
    <property type="molecule type" value="Genomic_DNA"/>
</dbReference>
<dbReference type="InterPro" id="IPR045481">
    <property type="entry name" value="fvmX3"/>
</dbReference>
<comment type="caution">
    <text evidence="3">The sequence shown here is derived from an EMBL/GenBank/DDBJ whole genome shotgun (WGS) entry which is preliminary data.</text>
</comment>
<sequence>MPTHVRFRINKITGQVEEFLVDDQDRTLPEAEHDRIATVVAQTITRNPLISEVPAVSLYDNQVQDPDHHTYLDEDHDPPENTPLREEDS</sequence>
<dbReference type="Pfam" id="PF19999">
    <property type="entry name" value="fvmX3"/>
    <property type="match status" value="1"/>
</dbReference>
<feature type="domain" description="FtsH ternary system" evidence="2">
    <location>
        <begin position="1"/>
        <end position="87"/>
    </location>
</feature>
<gene>
    <name evidence="3" type="ORF">OMM_12047</name>
</gene>